<evidence type="ECO:0000313" key="17">
    <source>
        <dbReference type="EMBL" id="USP77226.1"/>
    </source>
</evidence>
<keyword evidence="8" id="KW-0347">Helicase</keyword>
<dbReference type="CDD" id="cd18033">
    <property type="entry name" value="DEXDc_FANCM"/>
    <property type="match status" value="1"/>
</dbReference>
<feature type="domain" description="Helicase C-terminal" evidence="16">
    <location>
        <begin position="695"/>
        <end position="860"/>
    </location>
</feature>
<keyword evidence="18" id="KW-1185">Reference proteome</keyword>
<evidence type="ECO:0000256" key="14">
    <source>
        <dbReference type="SAM" id="MobiDB-lite"/>
    </source>
</evidence>
<sequence length="1319" mass="146584">MDDSDEYGDEFDDTEFLNAATQAEKENTPAFPPSPPPAKRQRVGTSTKTTTARQTAPVSRNAKTTTRKGPFVSSDEDEDEEAHHPLSDSGSDNLSPPQKTVPSRHRKKARSRSCETVVSETEYVSPAKDTRANKRQERIHIPTTNLNMEDVFFTQPPREHSPPWKPRGAIWAKPPTAIGIHKPSEPAKPSGAHAAKTTSLPGRQSTSTRPAPQAPSSPGIPDSPIDIDKSPRLPVSAAPGRGTVIAEYDFTQDLADLPSDAFASSSSSPQKQDETETASARKRIVVPQNGLRQTTLFGGIGTSNDIARSQANKRYNFVADQKAEPPTHHKLDPEAIKTWVYPTNLGTIRDYQFNIVQRGLFHNLLVALPTGLGKTFIAATIILNWFRWTVESQIVFVAPTKPLVAQQVDACFKIAGIPRSYTTMLTGGVATGLRAEEWKKKRVFFMTPQTLLNDLKAGYADPKKIVLLVVDEAHRATGAYAYVEVVTFLRRFNSSFRVLALTATPGADVESVQKVIDGLDISKVEIRTENSMDICSYVHQRKIDKQVFQNTDEMEMCMELYSEALQPLVNTLAGLNAYWSKDPRDLTPYGCQQAKKKWFQESGHNANRGLQSTVHTLFSILSSISHGMDLLKYHGVGPFYIKMKEFQEESAKTKSKYKKQILDSDPWKKLMVRLQAWMADENFVGHPKLEYLQQVILDHFVNAEGEGVGESQTRIMVFAHFRDSAEEIARILKRHEPMIRPRIFVGQAHGKNSEGMTQKDQLAAIEKFKNGEFNTLIATSIGEEGLDIGEVDLIICYDSKASPIRMLQRMGRTGRKREGRIVMLQMQGKEENDANKANDSYLRMQELIASGSHFNFHDDISRRILPADVKPVVDRRVVEIPIENSQQDWLPEPKKGRRAKKPEKKFHMPDGVITGFVTAGRMDEEILPKGRAKKAGAPSYPSEEPFAIPSLESVLLDEDATQDLEKRYQTVFDDDDAPMVDMLDLGKFPERQRVLPYSARRVGPGRATRAFASMMQRMHDMDENRIDSFKLNMHFSDCESDIGDNLVVPNTEAAPIIDEDMWEDDLPASQGLNAKAKPAPKPKTRVSAKPKEKAMPPPKEKPVSKTKETTIPKSPKTPAPRGRPRKASGTIQTPVDQPITDDETPKTKTPNWRVSALAQEGNESSPPPTDPRFHIASQADTIGSDDTLGTDEPQDTQAYLLDSELASFIVEGDEEEVAPTSSLPSLDMSGLGAGTQAVVKAARPKKTPRREKIFTSDPTDDDAIVSSDSDDDSPLAKPAAGTNRKPLVVVDSDSEMEDEEPVFPRKRARRVVDDDTDDE</sequence>
<evidence type="ECO:0000256" key="3">
    <source>
        <dbReference type="ARBA" id="ARBA00009889"/>
    </source>
</evidence>
<accession>A0A9Q9DTA8</accession>
<feature type="region of interest" description="Disordered" evidence="14">
    <location>
        <begin position="1070"/>
        <end position="1319"/>
    </location>
</feature>
<dbReference type="InterPro" id="IPR001650">
    <property type="entry name" value="Helicase_C-like"/>
</dbReference>
<organism evidence="17 18">
    <name type="scientific">Curvularia clavata</name>
    <dbReference type="NCBI Taxonomy" id="95742"/>
    <lineage>
        <taxon>Eukaryota</taxon>
        <taxon>Fungi</taxon>
        <taxon>Dikarya</taxon>
        <taxon>Ascomycota</taxon>
        <taxon>Pezizomycotina</taxon>
        <taxon>Dothideomycetes</taxon>
        <taxon>Pleosporomycetidae</taxon>
        <taxon>Pleosporales</taxon>
        <taxon>Pleosporineae</taxon>
        <taxon>Pleosporaceae</taxon>
        <taxon>Curvularia</taxon>
    </lineage>
</organism>
<feature type="compositionally biased region" description="Acidic residues" evidence="14">
    <location>
        <begin position="1"/>
        <end position="15"/>
    </location>
</feature>
<comment type="catalytic activity">
    <reaction evidence="12 13">
        <text>ATP + H2O = ADP + phosphate + H(+)</text>
        <dbReference type="Rhea" id="RHEA:13065"/>
        <dbReference type="ChEBI" id="CHEBI:15377"/>
        <dbReference type="ChEBI" id="CHEBI:15378"/>
        <dbReference type="ChEBI" id="CHEBI:30616"/>
        <dbReference type="ChEBI" id="CHEBI:43474"/>
        <dbReference type="ChEBI" id="CHEBI:456216"/>
        <dbReference type="EC" id="3.6.4.12"/>
    </reaction>
</comment>
<feature type="region of interest" description="Disordered" evidence="14">
    <location>
        <begin position="1"/>
        <end position="238"/>
    </location>
</feature>
<dbReference type="GO" id="GO:0043138">
    <property type="term" value="F:3'-5' DNA helicase activity"/>
    <property type="evidence" value="ECO:0007669"/>
    <property type="project" value="InterPro"/>
</dbReference>
<comment type="subcellular location">
    <subcellularLocation>
        <location evidence="2 13">Nucleus</location>
    </subcellularLocation>
</comment>
<dbReference type="GO" id="GO:0045003">
    <property type="term" value="P:double-strand break repair via synthesis-dependent strand annealing"/>
    <property type="evidence" value="ECO:0007669"/>
    <property type="project" value="TreeGrafter"/>
</dbReference>
<feature type="compositionally biased region" description="Low complexity" evidence="14">
    <location>
        <begin position="259"/>
        <end position="269"/>
    </location>
</feature>
<comment type="similarity">
    <text evidence="3 13">Belongs to the DEAD box helicase family. DEAH subfamily. FANCM sub-subfamily.</text>
</comment>
<dbReference type="GO" id="GO:0036297">
    <property type="term" value="P:interstrand cross-link repair"/>
    <property type="evidence" value="ECO:0007669"/>
    <property type="project" value="TreeGrafter"/>
</dbReference>
<dbReference type="CDD" id="cd18801">
    <property type="entry name" value="SF2_C_FANCM_Hef"/>
    <property type="match status" value="1"/>
</dbReference>
<dbReference type="GO" id="GO:0016787">
    <property type="term" value="F:hydrolase activity"/>
    <property type="evidence" value="ECO:0007669"/>
    <property type="project" value="UniProtKB-KW"/>
</dbReference>
<keyword evidence="7" id="KW-0378">Hydrolase</keyword>
<feature type="compositionally biased region" description="Basic residues" evidence="14">
    <location>
        <begin position="102"/>
        <end position="111"/>
    </location>
</feature>
<dbReference type="Pfam" id="PF04851">
    <property type="entry name" value="ResIII"/>
    <property type="match status" value="1"/>
</dbReference>
<evidence type="ECO:0000256" key="5">
    <source>
        <dbReference type="ARBA" id="ARBA00022741"/>
    </source>
</evidence>
<feature type="compositionally biased region" description="Basic and acidic residues" evidence="14">
    <location>
        <begin position="1089"/>
        <end position="1110"/>
    </location>
</feature>
<dbReference type="CDD" id="cd12091">
    <property type="entry name" value="FANCM_ID"/>
    <property type="match status" value="1"/>
</dbReference>
<keyword evidence="9" id="KW-0067">ATP-binding</keyword>
<dbReference type="Proteomes" id="UP001056012">
    <property type="component" value="Chromosome 3"/>
</dbReference>
<feature type="compositionally biased region" description="Acidic residues" evidence="14">
    <location>
        <begin position="1258"/>
        <end position="1273"/>
    </location>
</feature>
<feature type="compositionally biased region" description="Basic and acidic residues" evidence="14">
    <location>
        <begin position="128"/>
        <end position="140"/>
    </location>
</feature>
<comment type="subunit">
    <text evidence="4 13">Interacts with the MHF histone-fold complex to form the FANCM-MHF complex.</text>
</comment>
<dbReference type="Pfam" id="PF00271">
    <property type="entry name" value="Helicase_C"/>
    <property type="match status" value="1"/>
</dbReference>
<evidence type="ECO:0000256" key="13">
    <source>
        <dbReference type="RuleBase" id="RU367027"/>
    </source>
</evidence>
<dbReference type="InterPro" id="IPR039686">
    <property type="entry name" value="FANCM/Mph1-like_ID"/>
</dbReference>
<dbReference type="PROSITE" id="PS51192">
    <property type="entry name" value="HELICASE_ATP_BIND_1"/>
    <property type="match status" value="1"/>
</dbReference>
<dbReference type="OrthoDB" id="164902at2759"/>
<dbReference type="InterPro" id="IPR014001">
    <property type="entry name" value="Helicase_ATP-bd"/>
</dbReference>
<dbReference type="EMBL" id="CP089276">
    <property type="protein sequence ID" value="USP77226.1"/>
    <property type="molecule type" value="Genomic_DNA"/>
</dbReference>
<evidence type="ECO:0000256" key="1">
    <source>
        <dbReference type="ARBA" id="ARBA00003813"/>
    </source>
</evidence>
<feature type="compositionally biased region" description="Polar residues" evidence="14">
    <location>
        <begin position="196"/>
        <end position="210"/>
    </location>
</feature>
<evidence type="ECO:0000259" key="15">
    <source>
        <dbReference type="PROSITE" id="PS51192"/>
    </source>
</evidence>
<dbReference type="Gene3D" id="1.20.1320.20">
    <property type="entry name" value="hef helicase domain"/>
    <property type="match status" value="1"/>
</dbReference>
<evidence type="ECO:0000256" key="8">
    <source>
        <dbReference type="ARBA" id="ARBA00022806"/>
    </source>
</evidence>
<dbReference type="SMART" id="SM00490">
    <property type="entry name" value="HELICc"/>
    <property type="match status" value="1"/>
</dbReference>
<dbReference type="EC" id="3.6.4.12" evidence="13"/>
<dbReference type="PANTHER" id="PTHR14025">
    <property type="entry name" value="FANCONI ANEMIA GROUP M FANCM FAMILY MEMBER"/>
    <property type="match status" value="1"/>
</dbReference>
<evidence type="ECO:0000256" key="6">
    <source>
        <dbReference type="ARBA" id="ARBA00022763"/>
    </source>
</evidence>
<dbReference type="GO" id="GO:0005524">
    <property type="term" value="F:ATP binding"/>
    <property type="evidence" value="ECO:0007669"/>
    <property type="project" value="UniProtKB-UniRule"/>
</dbReference>
<keyword evidence="6" id="KW-0227">DNA damage</keyword>
<feature type="region of interest" description="Disordered" evidence="14">
    <location>
        <begin position="259"/>
        <end position="281"/>
    </location>
</feature>
<evidence type="ECO:0000256" key="7">
    <source>
        <dbReference type="ARBA" id="ARBA00022801"/>
    </source>
</evidence>
<dbReference type="InterPro" id="IPR044749">
    <property type="entry name" value="FANCM_DEXDc"/>
</dbReference>
<reference evidence="17" key="1">
    <citation type="submission" date="2021-12" db="EMBL/GenBank/DDBJ databases">
        <title>Curvularia clavata genome.</title>
        <authorList>
            <person name="Cao Y."/>
        </authorList>
    </citation>
    <scope>NUCLEOTIDE SEQUENCE</scope>
    <source>
        <strain evidence="17">Yc1106</strain>
    </source>
</reference>
<keyword evidence="10" id="KW-0234">DNA repair</keyword>
<feature type="compositionally biased region" description="Low complexity" evidence="14">
    <location>
        <begin position="45"/>
        <end position="55"/>
    </location>
</feature>
<dbReference type="FunFam" id="3.40.50.300:FF:000861">
    <property type="entry name" value="Fanconi anemia, complementation group M"/>
    <property type="match status" value="1"/>
</dbReference>
<dbReference type="SMART" id="SM00487">
    <property type="entry name" value="DEXDc"/>
    <property type="match status" value="1"/>
</dbReference>
<dbReference type="InterPro" id="IPR006935">
    <property type="entry name" value="Helicase/UvrB_N"/>
</dbReference>
<name>A0A9Q9DTA8_CURCL</name>
<dbReference type="GO" id="GO:0009378">
    <property type="term" value="F:four-way junction helicase activity"/>
    <property type="evidence" value="ECO:0007669"/>
    <property type="project" value="TreeGrafter"/>
</dbReference>
<dbReference type="SUPFAM" id="SSF52540">
    <property type="entry name" value="P-loop containing nucleoside triphosphate hydrolases"/>
    <property type="match status" value="1"/>
</dbReference>
<evidence type="ECO:0000256" key="12">
    <source>
        <dbReference type="ARBA" id="ARBA00047995"/>
    </source>
</evidence>
<gene>
    <name evidence="17" type="ORF">yc1106_04500</name>
</gene>
<evidence type="ECO:0000256" key="11">
    <source>
        <dbReference type="ARBA" id="ARBA00023242"/>
    </source>
</evidence>
<feature type="compositionally biased region" description="Acidic residues" evidence="14">
    <location>
        <begin position="1292"/>
        <end position="1301"/>
    </location>
</feature>
<dbReference type="PANTHER" id="PTHR14025:SF20">
    <property type="entry name" value="FANCONI ANEMIA GROUP M PROTEIN"/>
    <property type="match status" value="1"/>
</dbReference>
<dbReference type="InterPro" id="IPR027417">
    <property type="entry name" value="P-loop_NTPase"/>
</dbReference>
<evidence type="ECO:0000256" key="2">
    <source>
        <dbReference type="ARBA" id="ARBA00004123"/>
    </source>
</evidence>
<keyword evidence="5" id="KW-0547">Nucleotide-binding</keyword>
<dbReference type="PROSITE" id="PS51194">
    <property type="entry name" value="HELICASE_CTER"/>
    <property type="match status" value="1"/>
</dbReference>
<dbReference type="GO" id="GO:0000400">
    <property type="term" value="F:four-way junction DNA binding"/>
    <property type="evidence" value="ECO:0007669"/>
    <property type="project" value="TreeGrafter"/>
</dbReference>
<proteinExistence type="inferred from homology"/>
<feature type="compositionally biased region" description="Basic residues" evidence="14">
    <location>
        <begin position="1078"/>
        <end position="1088"/>
    </location>
</feature>
<evidence type="ECO:0000259" key="16">
    <source>
        <dbReference type="PROSITE" id="PS51194"/>
    </source>
</evidence>
<keyword evidence="11" id="KW-0539">Nucleus</keyword>
<dbReference type="VEuPathDB" id="FungiDB:yc1106_04500"/>
<evidence type="ECO:0000256" key="10">
    <source>
        <dbReference type="ARBA" id="ARBA00023204"/>
    </source>
</evidence>
<evidence type="ECO:0000313" key="18">
    <source>
        <dbReference type="Proteomes" id="UP001056012"/>
    </source>
</evidence>
<protein>
    <recommendedName>
        <fullName evidence="13">ATP-dependent DNA helicase</fullName>
        <ecNumber evidence="13">3.6.4.12</ecNumber>
    </recommendedName>
</protein>
<feature type="compositionally biased region" description="Polar residues" evidence="14">
    <location>
        <begin position="88"/>
        <end position="101"/>
    </location>
</feature>
<dbReference type="Gene3D" id="3.40.50.300">
    <property type="entry name" value="P-loop containing nucleotide triphosphate hydrolases"/>
    <property type="match status" value="2"/>
</dbReference>
<comment type="function">
    <text evidence="1 13">ATP-dependent DNA helicase involved in DNA damage repair by homologous recombination and in genome maintenance. Capable of unwinding D-loops. Plays a role in limiting crossover recombinants during mitotic DNA double-strand break (DSB) repair. Component of a FANCM-MHF complex which promotes gene conversion at blocked replication forks, probably by reversal of the stalled fork.</text>
</comment>
<evidence type="ECO:0000256" key="4">
    <source>
        <dbReference type="ARBA" id="ARBA00011390"/>
    </source>
</evidence>
<feature type="domain" description="Helicase ATP-binding" evidence="15">
    <location>
        <begin position="355"/>
        <end position="523"/>
    </location>
</feature>
<evidence type="ECO:0000256" key="9">
    <source>
        <dbReference type="ARBA" id="ARBA00022840"/>
    </source>
</evidence>
<dbReference type="GO" id="GO:0005634">
    <property type="term" value="C:nucleus"/>
    <property type="evidence" value="ECO:0007669"/>
    <property type="project" value="UniProtKB-SubCell"/>
</dbReference>